<sequence length="213" mass="24495">MVLVVMLLCTISLFLDDLVDGLFARIVSLVSLFERAHGLENRHFWHGCQLPKKRRSRSPQLSQEEAEEEKRRAQESIISEEVKRSEPPVNEEQRKNYRQIKGRTKKNSNNISGSKRNNKKRRVREGERESVWQVRNKEWREARAAPSGGSHKPEGTRYQRRKRGRSRPVGGRRKQRTSGATGVKEKNLPQCGPQFDGNNLSLSNFGTPQPVAI</sequence>
<proteinExistence type="predicted"/>
<dbReference type="EMBL" id="CH477340">
    <property type="protein sequence ID" value="EAT43124.1"/>
    <property type="molecule type" value="Genomic_DNA"/>
</dbReference>
<dbReference type="PaxDb" id="7159-AAEL005418-PA"/>
<organism evidence="3 4">
    <name type="scientific">Aedes aegypti</name>
    <name type="common">Yellowfever mosquito</name>
    <name type="synonym">Culex aegypti</name>
    <dbReference type="NCBI Taxonomy" id="7159"/>
    <lineage>
        <taxon>Eukaryota</taxon>
        <taxon>Metazoa</taxon>
        <taxon>Ecdysozoa</taxon>
        <taxon>Arthropoda</taxon>
        <taxon>Hexapoda</taxon>
        <taxon>Insecta</taxon>
        <taxon>Pterygota</taxon>
        <taxon>Neoptera</taxon>
        <taxon>Endopterygota</taxon>
        <taxon>Diptera</taxon>
        <taxon>Nematocera</taxon>
        <taxon>Culicoidea</taxon>
        <taxon>Culicidae</taxon>
        <taxon>Culicinae</taxon>
        <taxon>Aedini</taxon>
        <taxon>Aedes</taxon>
        <taxon>Stegomyia</taxon>
    </lineage>
</organism>
<reference evidence="3" key="2">
    <citation type="journal article" date="2007" name="Science">
        <title>Genome sequence of Aedes aegypti, a major arbovirus vector.</title>
        <authorList>
            <person name="Nene V."/>
            <person name="Wortman J.R."/>
            <person name="Lawson D."/>
            <person name="Haas B."/>
            <person name="Kodira C."/>
            <person name="Tu Z.J."/>
            <person name="Loftus B."/>
            <person name="Xi Z."/>
            <person name="Megy K."/>
            <person name="Grabherr M."/>
            <person name="Ren Q."/>
            <person name="Zdobnov E.M."/>
            <person name="Lobo N.F."/>
            <person name="Campbell K.S."/>
            <person name="Brown S.E."/>
            <person name="Bonaldo M.F."/>
            <person name="Zhu J."/>
            <person name="Sinkins S.P."/>
            <person name="Hogenkamp D.G."/>
            <person name="Amedeo P."/>
            <person name="Arensburger P."/>
            <person name="Atkinson P.W."/>
            <person name="Bidwell S."/>
            <person name="Biedler J."/>
            <person name="Birney E."/>
            <person name="Bruggner R.V."/>
            <person name="Costas J."/>
            <person name="Coy M.R."/>
            <person name="Crabtree J."/>
            <person name="Crawford M."/>
            <person name="Debruyn B."/>
            <person name="Decaprio D."/>
            <person name="Eiglmeier K."/>
            <person name="Eisenstadt E."/>
            <person name="El-Dorry H."/>
            <person name="Gelbart W.M."/>
            <person name="Gomes S.L."/>
            <person name="Hammond M."/>
            <person name="Hannick L.I."/>
            <person name="Hogan J.R."/>
            <person name="Holmes M.H."/>
            <person name="Jaffe D."/>
            <person name="Johnston J.S."/>
            <person name="Kennedy R.C."/>
            <person name="Koo H."/>
            <person name="Kravitz S."/>
            <person name="Kriventseva E.V."/>
            <person name="Kulp D."/>
            <person name="Labutti K."/>
            <person name="Lee E."/>
            <person name="Li S."/>
            <person name="Lovin D.D."/>
            <person name="Mao C."/>
            <person name="Mauceli E."/>
            <person name="Menck C.F."/>
            <person name="Miller J.R."/>
            <person name="Montgomery P."/>
            <person name="Mori A."/>
            <person name="Nascimento A.L."/>
            <person name="Naveira H.F."/>
            <person name="Nusbaum C."/>
            <person name="O'leary S."/>
            <person name="Orvis J."/>
            <person name="Pertea M."/>
            <person name="Quesneville H."/>
            <person name="Reidenbach K.R."/>
            <person name="Rogers Y.H."/>
            <person name="Roth C.W."/>
            <person name="Schneider J.R."/>
            <person name="Schatz M."/>
            <person name="Shumway M."/>
            <person name="Stanke M."/>
            <person name="Stinson E.O."/>
            <person name="Tubio J.M."/>
            <person name="Vanzee J.P."/>
            <person name="Verjovski-Almeida S."/>
            <person name="Werner D."/>
            <person name="White O."/>
            <person name="Wyder S."/>
            <person name="Zeng Q."/>
            <person name="Zhao Q."/>
            <person name="Zhao Y."/>
            <person name="Hill C.A."/>
            <person name="Raikhel A.S."/>
            <person name="Soares M.B."/>
            <person name="Knudson D.L."/>
            <person name="Lee N.H."/>
            <person name="Galagan J."/>
            <person name="Salzberg S.L."/>
            <person name="Paulsen I.T."/>
            <person name="Dimopoulos G."/>
            <person name="Collins F.H."/>
            <person name="Birren B."/>
            <person name="Fraser-Liggett C.M."/>
            <person name="Severson D.W."/>
        </authorList>
    </citation>
    <scope>NUCLEOTIDE SEQUENCE [LARGE SCALE GENOMIC DNA]</scope>
    <source>
        <strain evidence="3">Liverpool</strain>
    </source>
</reference>
<dbReference type="AlphaFoldDB" id="Q17A40"/>
<evidence type="ECO:0000313" key="4">
    <source>
        <dbReference type="Proteomes" id="UP000682892"/>
    </source>
</evidence>
<gene>
    <name evidence="3" type="ORF">AaeL_AAEL005418</name>
</gene>
<dbReference type="HOGENOM" id="CLU_1295346_0_0_1"/>
<dbReference type="Proteomes" id="UP000682892">
    <property type="component" value="Unassembled WGS sequence"/>
</dbReference>
<evidence type="ECO:0000256" key="1">
    <source>
        <dbReference type="SAM" id="MobiDB-lite"/>
    </source>
</evidence>
<protein>
    <submittedName>
        <fullName evidence="3">AAEL005418-PA</fullName>
    </submittedName>
</protein>
<feature type="compositionally biased region" description="Basic residues" evidence="1">
    <location>
        <begin position="96"/>
        <end position="106"/>
    </location>
</feature>
<feature type="compositionally biased region" description="Basic and acidic residues" evidence="1">
    <location>
        <begin position="124"/>
        <end position="143"/>
    </location>
</feature>
<name>Q17A40_AEDAE</name>
<feature type="compositionally biased region" description="Polar residues" evidence="1">
    <location>
        <begin position="196"/>
        <end position="207"/>
    </location>
</feature>
<keyword evidence="2" id="KW-0732">Signal</keyword>
<accession>Q17A40</accession>
<evidence type="ECO:0000313" key="3">
    <source>
        <dbReference type="EMBL" id="EAT43124.1"/>
    </source>
</evidence>
<evidence type="ECO:0000256" key="2">
    <source>
        <dbReference type="SAM" id="SignalP"/>
    </source>
</evidence>
<reference evidence="3" key="3">
    <citation type="submission" date="2012-09" db="EMBL/GenBank/DDBJ databases">
        <authorList>
            <consortium name="VectorBase"/>
        </authorList>
    </citation>
    <scope>NUCLEOTIDE SEQUENCE</scope>
    <source>
        <strain evidence="3">Liverpool</strain>
    </source>
</reference>
<feature type="region of interest" description="Disordered" evidence="1">
    <location>
        <begin position="50"/>
        <end position="213"/>
    </location>
</feature>
<feature type="compositionally biased region" description="Basic residues" evidence="1">
    <location>
        <begin position="158"/>
        <end position="176"/>
    </location>
</feature>
<feature type="signal peptide" evidence="2">
    <location>
        <begin position="1"/>
        <end position="21"/>
    </location>
</feature>
<feature type="compositionally biased region" description="Basic and acidic residues" evidence="1">
    <location>
        <begin position="68"/>
        <end position="95"/>
    </location>
</feature>
<reference evidence="3" key="1">
    <citation type="submission" date="2005-10" db="EMBL/GenBank/DDBJ databases">
        <authorList>
            <person name="Loftus B.J."/>
            <person name="Nene V.M."/>
            <person name="Hannick L.I."/>
            <person name="Bidwell S."/>
            <person name="Haas B."/>
            <person name="Amedeo P."/>
            <person name="Orvis J."/>
            <person name="Wortman J.R."/>
            <person name="White O.R."/>
            <person name="Salzberg S."/>
            <person name="Shumway M."/>
            <person name="Koo H."/>
            <person name="Zhao Y."/>
            <person name="Holmes M."/>
            <person name="Miller J."/>
            <person name="Schatz M."/>
            <person name="Pop M."/>
            <person name="Pai G."/>
            <person name="Utterback T."/>
            <person name="Rogers Y.-H."/>
            <person name="Kravitz S."/>
            <person name="Fraser C.M."/>
        </authorList>
    </citation>
    <scope>NUCLEOTIDE SEQUENCE</scope>
    <source>
        <strain evidence="3">Liverpool</strain>
    </source>
</reference>
<feature type="chain" id="PRO_5014307756" evidence="2">
    <location>
        <begin position="22"/>
        <end position="213"/>
    </location>
</feature>